<name>A0ABM0SK84_GALVR</name>
<keyword evidence="2" id="KW-0812">Transmembrane</keyword>
<gene>
    <name evidence="4" type="primary">LOC103611002</name>
</gene>
<feature type="compositionally biased region" description="Basic and acidic residues" evidence="1">
    <location>
        <begin position="48"/>
        <end position="61"/>
    </location>
</feature>
<protein>
    <submittedName>
        <fullName evidence="4">Receptor-type tyrosine-protein phosphatase delta-like</fullName>
    </submittedName>
</protein>
<reference evidence="4" key="1">
    <citation type="submission" date="2025-08" db="UniProtKB">
        <authorList>
            <consortium name="RefSeq"/>
        </authorList>
    </citation>
    <scope>IDENTIFICATION</scope>
</reference>
<dbReference type="Proteomes" id="UP000694923">
    <property type="component" value="Unplaced"/>
</dbReference>
<keyword evidence="3" id="KW-1185">Reference proteome</keyword>
<evidence type="ECO:0000313" key="4">
    <source>
        <dbReference type="RefSeq" id="XP_008593275.1"/>
    </source>
</evidence>
<keyword evidence="2" id="KW-1133">Transmembrane helix</keyword>
<keyword evidence="2" id="KW-0472">Membrane</keyword>
<dbReference type="RefSeq" id="XP_008593275.1">
    <property type="nucleotide sequence ID" value="XM_008595053.1"/>
</dbReference>
<feature type="compositionally biased region" description="Basic and acidic residues" evidence="1">
    <location>
        <begin position="26"/>
        <end position="39"/>
    </location>
</feature>
<organism evidence="3 4">
    <name type="scientific">Galeopterus variegatus</name>
    <name type="common">Malayan flying lemur</name>
    <name type="synonym">Cynocephalus variegatus</name>
    <dbReference type="NCBI Taxonomy" id="482537"/>
    <lineage>
        <taxon>Eukaryota</taxon>
        <taxon>Metazoa</taxon>
        <taxon>Chordata</taxon>
        <taxon>Craniata</taxon>
        <taxon>Vertebrata</taxon>
        <taxon>Euteleostomi</taxon>
        <taxon>Mammalia</taxon>
        <taxon>Eutheria</taxon>
        <taxon>Euarchontoglires</taxon>
        <taxon>Dermoptera</taxon>
        <taxon>Cynocephalidae</taxon>
        <taxon>Galeopterus</taxon>
    </lineage>
</organism>
<proteinExistence type="predicted"/>
<sequence>MVTLATIGQLTFSLSFSFFAALKWSSKPDRKRAESDSRKSSIPNSKEVPSHHPTDPVELRRLNFQTPGSDDSGYPGNLHSSSMASHPPIPILELADHIERLKANDNLKFSQEYE</sequence>
<accession>A0ABM0SK84</accession>
<feature type="transmembrane region" description="Helical" evidence="2">
    <location>
        <begin position="6"/>
        <end position="22"/>
    </location>
</feature>
<evidence type="ECO:0000256" key="1">
    <source>
        <dbReference type="SAM" id="MobiDB-lite"/>
    </source>
</evidence>
<dbReference type="GeneID" id="103611002"/>
<feature type="region of interest" description="Disordered" evidence="1">
    <location>
        <begin position="25"/>
        <end position="86"/>
    </location>
</feature>
<feature type="non-terminal residue" evidence="4">
    <location>
        <position position="114"/>
    </location>
</feature>
<evidence type="ECO:0000313" key="3">
    <source>
        <dbReference type="Proteomes" id="UP000694923"/>
    </source>
</evidence>
<evidence type="ECO:0000256" key="2">
    <source>
        <dbReference type="SAM" id="Phobius"/>
    </source>
</evidence>